<reference evidence="16 17" key="1">
    <citation type="submission" date="2019-08" db="EMBL/GenBank/DDBJ databases">
        <title>Deep-cultivation of Planctomycetes and their phenomic and genomic characterization uncovers novel biology.</title>
        <authorList>
            <person name="Wiegand S."/>
            <person name="Jogler M."/>
            <person name="Boedeker C."/>
            <person name="Pinto D."/>
            <person name="Vollmers J."/>
            <person name="Rivas-Marin E."/>
            <person name="Kohn T."/>
            <person name="Peeters S.H."/>
            <person name="Heuer A."/>
            <person name="Rast P."/>
            <person name="Oberbeckmann S."/>
            <person name="Bunk B."/>
            <person name="Jeske O."/>
            <person name="Meyerdierks A."/>
            <person name="Storesund J.E."/>
            <person name="Kallscheuer N."/>
            <person name="Luecker S."/>
            <person name="Lage O.M."/>
            <person name="Pohl T."/>
            <person name="Merkel B.J."/>
            <person name="Hornburger P."/>
            <person name="Mueller R.-W."/>
            <person name="Bruemmer F."/>
            <person name="Labrenz M."/>
            <person name="Spormann A.M."/>
            <person name="Op den Camp H."/>
            <person name="Overmann J."/>
            <person name="Amann R."/>
            <person name="Jetten M.S.M."/>
            <person name="Mascher T."/>
            <person name="Medema M.H."/>
            <person name="Devos D.P."/>
            <person name="Kaster A.-K."/>
            <person name="Ovreas L."/>
            <person name="Rohde M."/>
            <person name="Galperin M.Y."/>
            <person name="Jogler C."/>
        </authorList>
    </citation>
    <scope>NUCLEOTIDE SEQUENCE [LARGE SCALE GENOMIC DNA]</scope>
    <source>
        <strain evidence="16 17">FC18</strain>
    </source>
</reference>
<dbReference type="InterPro" id="IPR007692">
    <property type="entry name" value="DNA_helicase_DnaB"/>
</dbReference>
<dbReference type="PANTHER" id="PTHR30153:SF2">
    <property type="entry name" value="REPLICATIVE DNA HELICASE"/>
    <property type="match status" value="1"/>
</dbReference>
<keyword evidence="3 13" id="KW-0235">DNA replication</keyword>
<evidence type="ECO:0000256" key="1">
    <source>
        <dbReference type="ARBA" id="ARBA00008428"/>
    </source>
</evidence>
<dbReference type="GO" id="GO:0043139">
    <property type="term" value="F:5'-3' DNA helicase activity"/>
    <property type="evidence" value="ECO:0007669"/>
    <property type="project" value="UniProtKB-EC"/>
</dbReference>
<comment type="similarity">
    <text evidence="1 13">Belongs to the helicase family. DnaB subfamily.</text>
</comment>
<keyword evidence="2 13" id="KW-0639">Primosome</keyword>
<keyword evidence="8 13" id="KW-0238">DNA-binding</keyword>
<dbReference type="Gene3D" id="1.10.860.10">
    <property type="entry name" value="DNAb Helicase, Chain A"/>
    <property type="match status" value="1"/>
</dbReference>
<feature type="region of interest" description="Disordered" evidence="14">
    <location>
        <begin position="1"/>
        <end position="23"/>
    </location>
</feature>
<dbReference type="PANTHER" id="PTHR30153">
    <property type="entry name" value="REPLICATIVE DNA HELICASE DNAB"/>
    <property type="match status" value="1"/>
</dbReference>
<dbReference type="SUPFAM" id="SSF52540">
    <property type="entry name" value="P-loop containing nucleoside triphosphate hydrolases"/>
    <property type="match status" value="1"/>
</dbReference>
<name>A0A5B9P7I6_9BACT</name>
<dbReference type="GO" id="GO:0005524">
    <property type="term" value="F:ATP binding"/>
    <property type="evidence" value="ECO:0007669"/>
    <property type="project" value="UniProtKB-UniRule"/>
</dbReference>
<evidence type="ECO:0000259" key="15">
    <source>
        <dbReference type="PROSITE" id="PS51199"/>
    </source>
</evidence>
<dbReference type="InterPro" id="IPR036185">
    <property type="entry name" value="DNA_heli_DnaB-like_N_sf"/>
</dbReference>
<evidence type="ECO:0000313" key="16">
    <source>
        <dbReference type="EMBL" id="QEG22607.1"/>
    </source>
</evidence>
<evidence type="ECO:0000256" key="5">
    <source>
        <dbReference type="ARBA" id="ARBA00022801"/>
    </source>
</evidence>
<keyword evidence="5 13" id="KW-0378">Hydrolase</keyword>
<feature type="domain" description="SF4 helicase" evidence="15">
    <location>
        <begin position="194"/>
        <end position="464"/>
    </location>
</feature>
<comment type="catalytic activity">
    <reaction evidence="11 13">
        <text>ATP + H2O = ADP + phosphate + H(+)</text>
        <dbReference type="Rhea" id="RHEA:13065"/>
        <dbReference type="ChEBI" id="CHEBI:15377"/>
        <dbReference type="ChEBI" id="CHEBI:15378"/>
        <dbReference type="ChEBI" id="CHEBI:30616"/>
        <dbReference type="ChEBI" id="CHEBI:43474"/>
        <dbReference type="ChEBI" id="CHEBI:456216"/>
        <dbReference type="EC" id="5.6.2.3"/>
    </reaction>
</comment>
<keyword evidence="9" id="KW-0413">Isomerase</keyword>
<evidence type="ECO:0000313" key="17">
    <source>
        <dbReference type="Proteomes" id="UP000322214"/>
    </source>
</evidence>
<evidence type="ECO:0000256" key="8">
    <source>
        <dbReference type="ARBA" id="ARBA00023125"/>
    </source>
</evidence>
<dbReference type="Pfam" id="PF00772">
    <property type="entry name" value="DnaB"/>
    <property type="match status" value="1"/>
</dbReference>
<accession>A0A5B9P7I6</accession>
<keyword evidence="17" id="KW-1185">Reference proteome</keyword>
<gene>
    <name evidence="16" type="primary">dnaC</name>
    <name evidence="16" type="ORF">MFFC18_24900</name>
</gene>
<dbReference type="SMART" id="SM00382">
    <property type="entry name" value="AAA"/>
    <property type="match status" value="1"/>
</dbReference>
<dbReference type="RefSeq" id="WP_075086384.1">
    <property type="nucleotide sequence ID" value="NZ_CP042912.1"/>
</dbReference>
<dbReference type="Gene3D" id="3.40.50.300">
    <property type="entry name" value="P-loop containing nucleotide triphosphate hydrolases"/>
    <property type="match status" value="1"/>
</dbReference>
<dbReference type="GO" id="GO:0005829">
    <property type="term" value="C:cytosol"/>
    <property type="evidence" value="ECO:0007669"/>
    <property type="project" value="TreeGrafter"/>
</dbReference>
<evidence type="ECO:0000256" key="11">
    <source>
        <dbReference type="ARBA" id="ARBA00048954"/>
    </source>
</evidence>
<sequence>MTDQPPFDKKRSKKKKKATAIDRQPPFNLDAEAGVLGSLMLTPDACDDIVAILRPEDFYDEAHAIIFRHMMELHSKGEKIDLLLLRERLAASGDDDIVGGAARLAEIFTSVPHAAHVQYYAQIVRNKSTARNLISTCSELLNDAFMPEVDPNELLNEAEQKVFSIRESRQSNNLSSIDEVLELAMDRLEAKVRGEAMEGTVETHFKDLDKMMGGLHASELLILAARPSMGKTAFAMNIAENVVIKSRKPVLFISLEMAAIELIERMLCSVARVNGHRLRNGTLATDDRKRLVKVAGELSTVPLFIDDSPTRNVSEIAGAARRIVRREGSLSLIVIDYLQLIQPDSSSDPRQEQVAKMARRLKALARELKVPILCLSQLNRQTESSGDHRPKLSHLRESGAIEQDADVVMFVHRESYYKKGTPEEEETMKDAVIIIEKQRNGPTGDVELLWERDFTRFSDRAPERYSEFDNMPQAQF</sequence>
<dbReference type="KEGG" id="mff:MFFC18_24900"/>
<keyword evidence="4 13" id="KW-0547">Nucleotide-binding</keyword>
<evidence type="ECO:0000256" key="13">
    <source>
        <dbReference type="RuleBase" id="RU362085"/>
    </source>
</evidence>
<dbReference type="InterPro" id="IPR027417">
    <property type="entry name" value="P-loop_NTPase"/>
</dbReference>
<dbReference type="Pfam" id="PF03796">
    <property type="entry name" value="DnaB_C"/>
    <property type="match status" value="1"/>
</dbReference>
<keyword evidence="7 13" id="KW-0067">ATP-binding</keyword>
<evidence type="ECO:0000256" key="7">
    <source>
        <dbReference type="ARBA" id="ARBA00022840"/>
    </source>
</evidence>
<dbReference type="GO" id="GO:0003677">
    <property type="term" value="F:DNA binding"/>
    <property type="evidence" value="ECO:0007669"/>
    <property type="project" value="UniProtKB-UniRule"/>
</dbReference>
<protein>
    <recommendedName>
        <fullName evidence="12 13">Replicative DNA helicase</fullName>
        <ecNumber evidence="12 13">5.6.2.3</ecNumber>
    </recommendedName>
</protein>
<evidence type="ECO:0000256" key="10">
    <source>
        <dbReference type="ARBA" id="ARBA00044932"/>
    </source>
</evidence>
<dbReference type="PROSITE" id="PS51199">
    <property type="entry name" value="SF4_HELICASE"/>
    <property type="match status" value="1"/>
</dbReference>
<dbReference type="Proteomes" id="UP000322214">
    <property type="component" value="Chromosome"/>
</dbReference>
<proteinExistence type="inferred from homology"/>
<dbReference type="InterPro" id="IPR016136">
    <property type="entry name" value="DNA_helicase_N/primase_C"/>
</dbReference>
<dbReference type="GO" id="GO:0016887">
    <property type="term" value="F:ATP hydrolysis activity"/>
    <property type="evidence" value="ECO:0007669"/>
    <property type="project" value="RHEA"/>
</dbReference>
<dbReference type="FunFam" id="1.10.860.10:FF:000001">
    <property type="entry name" value="Replicative DNA helicase"/>
    <property type="match status" value="1"/>
</dbReference>
<dbReference type="OrthoDB" id="9773982at2"/>
<dbReference type="InterPro" id="IPR007694">
    <property type="entry name" value="DNA_helicase_DnaB-like_C"/>
</dbReference>
<evidence type="ECO:0000256" key="14">
    <source>
        <dbReference type="SAM" id="MobiDB-lite"/>
    </source>
</evidence>
<evidence type="ECO:0000256" key="12">
    <source>
        <dbReference type="NCBIfam" id="TIGR00665"/>
    </source>
</evidence>
<dbReference type="InterPro" id="IPR007693">
    <property type="entry name" value="DNA_helicase_DnaB-like_N"/>
</dbReference>
<dbReference type="EMBL" id="CP042912">
    <property type="protein sequence ID" value="QEG22607.1"/>
    <property type="molecule type" value="Genomic_DNA"/>
</dbReference>
<dbReference type="AlphaFoldDB" id="A0A5B9P7I6"/>
<dbReference type="GO" id="GO:0006269">
    <property type="term" value="P:DNA replication, synthesis of primer"/>
    <property type="evidence" value="ECO:0007669"/>
    <property type="project" value="UniProtKB-UniRule"/>
</dbReference>
<dbReference type="EC" id="5.6.2.3" evidence="12 13"/>
<dbReference type="SUPFAM" id="SSF48024">
    <property type="entry name" value="N-terminal domain of DnaB helicase"/>
    <property type="match status" value="1"/>
</dbReference>
<dbReference type="GO" id="GO:1990077">
    <property type="term" value="C:primosome complex"/>
    <property type="evidence" value="ECO:0007669"/>
    <property type="project" value="UniProtKB-UniRule"/>
</dbReference>
<organism evidence="16 17">
    <name type="scientific">Mariniblastus fucicola</name>
    <dbReference type="NCBI Taxonomy" id="980251"/>
    <lineage>
        <taxon>Bacteria</taxon>
        <taxon>Pseudomonadati</taxon>
        <taxon>Planctomycetota</taxon>
        <taxon>Planctomycetia</taxon>
        <taxon>Pirellulales</taxon>
        <taxon>Pirellulaceae</taxon>
        <taxon>Mariniblastus</taxon>
    </lineage>
</organism>
<dbReference type="NCBIfam" id="TIGR00665">
    <property type="entry name" value="DnaB"/>
    <property type="match status" value="1"/>
</dbReference>
<keyword evidence="6 13" id="KW-0347">Helicase</keyword>
<dbReference type="STRING" id="980251.GCA_001642875_04705"/>
<dbReference type="InterPro" id="IPR003593">
    <property type="entry name" value="AAA+_ATPase"/>
</dbReference>
<comment type="function">
    <text evidence="10 13">The main replicative DNA helicase, it participates in initiation and elongation during chromosome replication. Travels ahead of the DNA replisome, separating dsDNA into templates for DNA synthesis. A processive ATP-dependent 5'-3' DNA helicase it has DNA-dependent ATPase activity.</text>
</comment>
<evidence type="ECO:0000256" key="3">
    <source>
        <dbReference type="ARBA" id="ARBA00022705"/>
    </source>
</evidence>
<evidence type="ECO:0000256" key="4">
    <source>
        <dbReference type="ARBA" id="ARBA00022741"/>
    </source>
</evidence>
<dbReference type="CDD" id="cd00984">
    <property type="entry name" value="DnaB_C"/>
    <property type="match status" value="1"/>
</dbReference>
<evidence type="ECO:0000256" key="6">
    <source>
        <dbReference type="ARBA" id="ARBA00022806"/>
    </source>
</evidence>
<evidence type="ECO:0000256" key="9">
    <source>
        <dbReference type="ARBA" id="ARBA00023235"/>
    </source>
</evidence>
<evidence type="ECO:0000256" key="2">
    <source>
        <dbReference type="ARBA" id="ARBA00022515"/>
    </source>
</evidence>